<evidence type="ECO:0000259" key="1">
    <source>
        <dbReference type="SMART" id="SM00849"/>
    </source>
</evidence>
<protein>
    <submittedName>
        <fullName evidence="2">7, 8-dihydropterin-6-yl-methyl-4-(Beta-D-ribofuranosyl)aminobenzene 5'-phosphate synthase</fullName>
        <ecNumber evidence="2">2.5.1.105</ecNumber>
    </submittedName>
</protein>
<dbReference type="AlphaFoldDB" id="A0A841RCC2"/>
<dbReference type="Pfam" id="PF00753">
    <property type="entry name" value="Lactamase_B"/>
    <property type="match status" value="1"/>
</dbReference>
<accession>A0A841RCC2</accession>
<dbReference type="EMBL" id="JACHGJ010000004">
    <property type="protein sequence ID" value="MBB6480877.1"/>
    <property type="molecule type" value="Genomic_DNA"/>
</dbReference>
<dbReference type="InterPro" id="IPR052926">
    <property type="entry name" value="Metallo-beta-lactamase_dom"/>
</dbReference>
<dbReference type="RefSeq" id="WP_184747133.1">
    <property type="nucleotide sequence ID" value="NZ_JACHGJ010000004.1"/>
</dbReference>
<evidence type="ECO:0000313" key="3">
    <source>
        <dbReference type="Proteomes" id="UP000587760"/>
    </source>
</evidence>
<keyword evidence="2" id="KW-0808">Transferase</keyword>
<proteinExistence type="predicted"/>
<dbReference type="Proteomes" id="UP000587760">
    <property type="component" value="Unassembled WGS sequence"/>
</dbReference>
<dbReference type="PANTHER" id="PTHR13754:SF18">
    <property type="entry name" value="7,8-DIHYDROPTERIN-6-METHYL-4-(BETA-D-RIBOFURANOSYL)-AMINOBENZENE-5'-PHOSPHATE SYNTHASE"/>
    <property type="match status" value="1"/>
</dbReference>
<dbReference type="InterPro" id="IPR041712">
    <property type="entry name" value="DHPS-like_MBL-fold"/>
</dbReference>
<comment type="caution">
    <text evidence="2">The sequence shown here is derived from an EMBL/GenBank/DDBJ whole genome shotgun (WGS) entry which is preliminary data.</text>
</comment>
<organism evidence="2 3">
    <name type="scientific">Spirochaeta isovalerica</name>
    <dbReference type="NCBI Taxonomy" id="150"/>
    <lineage>
        <taxon>Bacteria</taxon>
        <taxon>Pseudomonadati</taxon>
        <taxon>Spirochaetota</taxon>
        <taxon>Spirochaetia</taxon>
        <taxon>Spirochaetales</taxon>
        <taxon>Spirochaetaceae</taxon>
        <taxon>Spirochaeta</taxon>
    </lineage>
</organism>
<sequence>MKLSILTDNNTLIDRYFLGEPGFSVYLEDEDTSILFDVGYSRIFMDNAGKMGIDISRTDYIVLSHGHLDHTWGLDPLIRFYAEQAFEGHQLKQPVLIAHPLVFTDINLEGYYDIGSLISEDKLRKFFKLQFFKEPYWINDRIVFLGEIPRRNTFEGLHTIGFKENQDLGDSIPDDSALVYKSREGLVILTGCSHSGICNIIEYAKEVCHEKKIRDVIGGFHLQNPDLSTMDQTKKYLKDSDIETMHPCHCTDLKSKIELSSVVSIEEAGVGLKLEF</sequence>
<dbReference type="PANTHER" id="PTHR13754">
    <property type="entry name" value="METALLO-BETA-LACTAMASE SUPERFAMILY PROTEIN"/>
    <property type="match status" value="1"/>
</dbReference>
<dbReference type="Gene3D" id="3.60.15.10">
    <property type="entry name" value="Ribonuclease Z/Hydroxyacylglutathione hydrolase-like"/>
    <property type="match status" value="1"/>
</dbReference>
<dbReference type="CDD" id="cd07713">
    <property type="entry name" value="DHPS-like_MBL-fold"/>
    <property type="match status" value="1"/>
</dbReference>
<dbReference type="GO" id="GO:0102041">
    <property type="term" value="F:7,8-dihydropterin-6-yl-methyl-4-(beta-D-ribofuranosyl)aminobenzene 5'-phosphate synthase"/>
    <property type="evidence" value="ECO:0007669"/>
    <property type="project" value="UniProtKB-EC"/>
</dbReference>
<dbReference type="EC" id="2.5.1.105" evidence="2"/>
<name>A0A841RCC2_9SPIO</name>
<feature type="domain" description="Metallo-beta-lactamase" evidence="1">
    <location>
        <begin position="21"/>
        <end position="249"/>
    </location>
</feature>
<dbReference type="InterPro" id="IPR001279">
    <property type="entry name" value="Metallo-B-lactamas"/>
</dbReference>
<dbReference type="InterPro" id="IPR036866">
    <property type="entry name" value="RibonucZ/Hydroxyglut_hydro"/>
</dbReference>
<gene>
    <name evidence="2" type="ORF">HNR50_002550</name>
</gene>
<evidence type="ECO:0000313" key="2">
    <source>
        <dbReference type="EMBL" id="MBB6480877.1"/>
    </source>
</evidence>
<keyword evidence="3" id="KW-1185">Reference proteome</keyword>
<dbReference type="SMART" id="SM00849">
    <property type="entry name" value="Lactamase_B"/>
    <property type="match status" value="1"/>
</dbReference>
<reference evidence="2 3" key="1">
    <citation type="submission" date="2020-08" db="EMBL/GenBank/DDBJ databases">
        <title>Genomic Encyclopedia of Type Strains, Phase IV (KMG-IV): sequencing the most valuable type-strain genomes for metagenomic binning, comparative biology and taxonomic classification.</title>
        <authorList>
            <person name="Goeker M."/>
        </authorList>
    </citation>
    <scope>NUCLEOTIDE SEQUENCE [LARGE SCALE GENOMIC DNA]</scope>
    <source>
        <strain evidence="2 3">DSM 2461</strain>
    </source>
</reference>
<dbReference type="SUPFAM" id="SSF56281">
    <property type="entry name" value="Metallo-hydrolase/oxidoreductase"/>
    <property type="match status" value="1"/>
</dbReference>